<dbReference type="Proteomes" id="UP000653454">
    <property type="component" value="Unassembled WGS sequence"/>
</dbReference>
<keyword evidence="1" id="KW-0812">Transmembrane</keyword>
<sequence length="252" mass="28115">MSGRGNSTQEVGIQERRSCPLKGTHRTAGEVVEVVGVAGPPSLIGADSAFFGGNRKLRPLMKIRVFFSEISFLGARLPVFASPLPSVSFFLVPFLSFPPPYTVSPPPVFAFPPPFVFFLLLAFPYLLPLSASALPVSVQLPLPFSSFHLLFLFFLLLSFSRSLRFSASFLPRFWLFVLLLAVFVPRPVFFCYLSPFFFFSPLLFAAALLLLFVSSLFPAAVFLLLSFFCLPPSLFFHLLYVVALFLYLPHHV</sequence>
<organism evidence="2 3">
    <name type="scientific">Plutella xylostella</name>
    <name type="common">Diamondback moth</name>
    <name type="synonym">Plutella maculipennis</name>
    <dbReference type="NCBI Taxonomy" id="51655"/>
    <lineage>
        <taxon>Eukaryota</taxon>
        <taxon>Metazoa</taxon>
        <taxon>Ecdysozoa</taxon>
        <taxon>Arthropoda</taxon>
        <taxon>Hexapoda</taxon>
        <taxon>Insecta</taxon>
        <taxon>Pterygota</taxon>
        <taxon>Neoptera</taxon>
        <taxon>Endopterygota</taxon>
        <taxon>Lepidoptera</taxon>
        <taxon>Glossata</taxon>
        <taxon>Ditrysia</taxon>
        <taxon>Yponomeutoidea</taxon>
        <taxon>Plutellidae</taxon>
        <taxon>Plutella</taxon>
    </lineage>
</organism>
<proteinExistence type="predicted"/>
<evidence type="ECO:0000313" key="3">
    <source>
        <dbReference type="Proteomes" id="UP000653454"/>
    </source>
</evidence>
<dbReference type="AlphaFoldDB" id="A0A8S4G330"/>
<gene>
    <name evidence="2" type="ORF">PLXY2_LOCUS13113</name>
</gene>
<feature type="transmembrane region" description="Helical" evidence="1">
    <location>
        <begin position="165"/>
        <end position="184"/>
    </location>
</feature>
<feature type="transmembrane region" description="Helical" evidence="1">
    <location>
        <begin position="65"/>
        <end position="91"/>
    </location>
</feature>
<feature type="transmembrane region" description="Helical" evidence="1">
    <location>
        <begin position="223"/>
        <end position="248"/>
    </location>
</feature>
<feature type="transmembrane region" description="Helical" evidence="1">
    <location>
        <begin position="196"/>
        <end position="217"/>
    </location>
</feature>
<feature type="transmembrane region" description="Helical" evidence="1">
    <location>
        <begin position="140"/>
        <end position="159"/>
    </location>
</feature>
<keyword evidence="1" id="KW-0472">Membrane</keyword>
<accession>A0A8S4G330</accession>
<protein>
    <submittedName>
        <fullName evidence="2">(diamondback moth) hypothetical protein</fullName>
    </submittedName>
</protein>
<reference evidence="2" key="1">
    <citation type="submission" date="2020-11" db="EMBL/GenBank/DDBJ databases">
        <authorList>
            <person name="Whiteford S."/>
        </authorList>
    </citation>
    <scope>NUCLEOTIDE SEQUENCE</scope>
</reference>
<name>A0A8S4G330_PLUXY</name>
<evidence type="ECO:0000313" key="2">
    <source>
        <dbReference type="EMBL" id="CAG9134850.1"/>
    </source>
</evidence>
<evidence type="ECO:0000256" key="1">
    <source>
        <dbReference type="SAM" id="Phobius"/>
    </source>
</evidence>
<comment type="caution">
    <text evidence="2">The sequence shown here is derived from an EMBL/GenBank/DDBJ whole genome shotgun (WGS) entry which is preliminary data.</text>
</comment>
<feature type="transmembrane region" description="Helical" evidence="1">
    <location>
        <begin position="111"/>
        <end position="128"/>
    </location>
</feature>
<keyword evidence="3" id="KW-1185">Reference proteome</keyword>
<dbReference type="EMBL" id="CAJHNJ030000087">
    <property type="protein sequence ID" value="CAG9134850.1"/>
    <property type="molecule type" value="Genomic_DNA"/>
</dbReference>
<keyword evidence="1" id="KW-1133">Transmembrane helix</keyword>